<dbReference type="Pfam" id="PF13476">
    <property type="entry name" value="AAA_23"/>
    <property type="match status" value="1"/>
</dbReference>
<dbReference type="PANTHER" id="PTHR32114">
    <property type="entry name" value="ABC TRANSPORTER ABCH.3"/>
    <property type="match status" value="1"/>
</dbReference>
<dbReference type="InterPro" id="IPR027417">
    <property type="entry name" value="P-loop_NTPase"/>
</dbReference>
<protein>
    <submittedName>
        <fullName evidence="4">AAA family ATPase</fullName>
    </submittedName>
</protein>
<dbReference type="AlphaFoldDB" id="A0A9D1TQD3"/>
<accession>A0A9D1TQD3</accession>
<comment type="caution">
    <text evidence="4">The sequence shown here is derived from an EMBL/GenBank/DDBJ whole genome shotgun (WGS) entry which is preliminary data.</text>
</comment>
<dbReference type="Proteomes" id="UP000886752">
    <property type="component" value="Unassembled WGS sequence"/>
</dbReference>
<name>A0A9D1TQD3_9BACT</name>
<evidence type="ECO:0000313" key="4">
    <source>
        <dbReference type="EMBL" id="HIW00366.1"/>
    </source>
</evidence>
<reference evidence="4" key="2">
    <citation type="submission" date="2021-04" db="EMBL/GenBank/DDBJ databases">
        <authorList>
            <person name="Gilroy R."/>
        </authorList>
    </citation>
    <scope>NUCLEOTIDE SEQUENCE</scope>
    <source>
        <strain evidence="4">ChiHecec2B26-446</strain>
    </source>
</reference>
<feature type="coiled-coil region" evidence="1">
    <location>
        <begin position="313"/>
        <end position="347"/>
    </location>
</feature>
<feature type="compositionally biased region" description="Basic and acidic residues" evidence="2">
    <location>
        <begin position="914"/>
        <end position="923"/>
    </location>
</feature>
<dbReference type="InterPro" id="IPR038729">
    <property type="entry name" value="Rad50/SbcC_AAA"/>
</dbReference>
<dbReference type="Pfam" id="PF13558">
    <property type="entry name" value="SbcC_Walker_B"/>
    <property type="match status" value="1"/>
</dbReference>
<keyword evidence="1" id="KW-0175">Coiled coil</keyword>
<dbReference type="Gene3D" id="3.40.50.300">
    <property type="entry name" value="P-loop containing nucleotide triphosphate hydrolases"/>
    <property type="match status" value="2"/>
</dbReference>
<dbReference type="PANTHER" id="PTHR32114:SF2">
    <property type="entry name" value="ABC TRANSPORTER ABCH.3"/>
    <property type="match status" value="1"/>
</dbReference>
<evidence type="ECO:0000313" key="5">
    <source>
        <dbReference type="Proteomes" id="UP000886752"/>
    </source>
</evidence>
<feature type="domain" description="Rad50/SbcC-type AAA" evidence="3">
    <location>
        <begin position="5"/>
        <end position="210"/>
    </location>
</feature>
<dbReference type="GO" id="GO:0016887">
    <property type="term" value="F:ATP hydrolysis activity"/>
    <property type="evidence" value="ECO:0007669"/>
    <property type="project" value="InterPro"/>
</dbReference>
<organism evidence="4 5">
    <name type="scientific">Candidatus Desulfovibrio intestinipullorum</name>
    <dbReference type="NCBI Taxonomy" id="2838536"/>
    <lineage>
        <taxon>Bacteria</taxon>
        <taxon>Pseudomonadati</taxon>
        <taxon>Thermodesulfobacteriota</taxon>
        <taxon>Desulfovibrionia</taxon>
        <taxon>Desulfovibrionales</taxon>
        <taxon>Desulfovibrionaceae</taxon>
        <taxon>Desulfovibrio</taxon>
    </lineage>
</organism>
<evidence type="ECO:0000256" key="2">
    <source>
        <dbReference type="SAM" id="MobiDB-lite"/>
    </source>
</evidence>
<feature type="region of interest" description="Disordered" evidence="2">
    <location>
        <begin position="902"/>
        <end position="923"/>
    </location>
</feature>
<dbReference type="GO" id="GO:0006302">
    <property type="term" value="P:double-strand break repair"/>
    <property type="evidence" value="ECO:0007669"/>
    <property type="project" value="InterPro"/>
</dbReference>
<reference evidence="4" key="1">
    <citation type="journal article" date="2021" name="PeerJ">
        <title>Extensive microbial diversity within the chicken gut microbiome revealed by metagenomics and culture.</title>
        <authorList>
            <person name="Gilroy R."/>
            <person name="Ravi A."/>
            <person name="Getino M."/>
            <person name="Pursley I."/>
            <person name="Horton D.L."/>
            <person name="Alikhan N.F."/>
            <person name="Baker D."/>
            <person name="Gharbi K."/>
            <person name="Hall N."/>
            <person name="Watson M."/>
            <person name="Adriaenssens E.M."/>
            <person name="Foster-Nyarko E."/>
            <person name="Jarju S."/>
            <person name="Secka A."/>
            <person name="Antonio M."/>
            <person name="Oren A."/>
            <person name="Chaudhuri R.R."/>
            <person name="La Ragione R."/>
            <person name="Hildebrand F."/>
            <person name="Pallen M.J."/>
        </authorList>
    </citation>
    <scope>NUCLEOTIDE SEQUENCE</scope>
    <source>
        <strain evidence="4">ChiHecec2B26-446</strain>
    </source>
</reference>
<dbReference type="EMBL" id="DXHV01000044">
    <property type="protein sequence ID" value="HIW00366.1"/>
    <property type="molecule type" value="Genomic_DNA"/>
</dbReference>
<evidence type="ECO:0000259" key="3">
    <source>
        <dbReference type="Pfam" id="PF13476"/>
    </source>
</evidence>
<feature type="coiled-coil region" evidence="1">
    <location>
        <begin position="628"/>
        <end position="662"/>
    </location>
</feature>
<sequence length="1264" mass="138443">MRIEKLRFCNLNSLKGEWVIDFTDPGLNDSGLFLITGPTGAGKTTLLDALCLALYGRTPRLDKISDTTNEAMTRRTGFCFAEVIFSTDKGTFRSLWFQHRAKQKPDGALQQPRMEFENCDDRDSLTVGVTRVKPLVVEATGMTFDQFSRSMLLAQGQFARFLHASAAERSPILEDITGTEIYSLISRRTQELAKVETNALKSLEDQLQGILLLSDEERESLNRELAAHREELASLQTRREKASAHLLWLTTRKHLQDEVAQALSELNAALASDAAQAESRVLLDRDAQARTLDKNVAGLAESRANCQTLIIRQAELQKALPDLQNRATSLQAQVAQQEQVLASAERTLTDCEPAWRQMRTDDAAIAAAAAEWTRARKAAQSVQTEKETALKNQEQVADKRTACASTLAALHRQLAATGRDAGLATDLKALEQRLAARRDLLAALARTAGQRQKVVRQQAGLDKKAKKAAQDKARAEEALQALASARSAAAATLADLLGTSTPEALRRAQEGLRDTAEALRDRLGRVQDWLALAQEEAGCTGTIADLEARLAALNRDVLPGALKEQSLSQAQVRDREALWALALQVQNLEAQRALLVAGRPCPCCGSTEHPWAEGCDPALSGPSLQADLNAAREQLAQADARVQQLRTDAGRLEASLATLVDQRTRVQHRAQDVLGTAREAASPLALRTSALSALALQLPAALARTVQGLAGRCQALPVSEATPQAWAQELEEGRCLQQDLQAVSDELADTLRSVQAGEARVNTLIQDEARAERERLRKQADVEHVQLELKQCADQAGSLQAEQERLAGQGATQVRELAAALAPYGLSYAAEDADADDIVRTLHERLDQRKTLEEKADKLKADLTELDKKVEAGTARLAQMERQLQEAQHLVAGRAAELAGARSKRAQQFGSRNPDTEEKSAREVLHKARTDLDTVRKKAADAEKLCTGCQERLAGLAAELERAERRSRDLHTELLQHLQALGFASEEELGQARLSDAERTEREQADEAVRARLTRARSLHAEKDARLAAHLQTPQAEQDVEELARECQELQEQQNALRQQMGAHEERLRRDEADRLRSAEARQACERQKLVADQWKELDLLIGSSDGKKFRNFAQSITFARLVACANEELASLTDRYILTQDPGDLLEFNVIDTYQGNEQRSIRNLSGGETFLVSLALALGLSSLSGGRVHIETMFLDEGFGTLDPEALDSAISTLAGLKGRGTGLIGIISHVEALQERVETQIQLLRGADGVSTLSGPGCSRK</sequence>
<evidence type="ECO:0000256" key="1">
    <source>
        <dbReference type="SAM" id="Coils"/>
    </source>
</evidence>
<feature type="coiled-coil region" evidence="1">
    <location>
        <begin position="842"/>
        <end position="897"/>
    </location>
</feature>
<dbReference type="SUPFAM" id="SSF52540">
    <property type="entry name" value="P-loop containing nucleoside triphosphate hydrolases"/>
    <property type="match status" value="1"/>
</dbReference>
<feature type="coiled-coil region" evidence="1">
    <location>
        <begin position="925"/>
        <end position="973"/>
    </location>
</feature>
<feature type="coiled-coil region" evidence="1">
    <location>
        <begin position="211"/>
        <end position="280"/>
    </location>
</feature>
<gene>
    <name evidence="4" type="ORF">H9894_04180</name>
</gene>
<feature type="coiled-coil region" evidence="1">
    <location>
        <begin position="427"/>
        <end position="485"/>
    </location>
</feature>
<feature type="coiled-coil region" evidence="1">
    <location>
        <begin position="1033"/>
        <end position="1067"/>
    </location>
</feature>
<proteinExistence type="predicted"/>